<feature type="compositionally biased region" description="Acidic residues" evidence="1">
    <location>
        <begin position="253"/>
        <end position="268"/>
    </location>
</feature>
<feature type="domain" description="BSD" evidence="2">
    <location>
        <begin position="185"/>
        <end position="237"/>
    </location>
</feature>
<feature type="compositionally biased region" description="Acidic residues" evidence="1">
    <location>
        <begin position="380"/>
        <end position="397"/>
    </location>
</feature>
<dbReference type="EMBL" id="OZ019901">
    <property type="protein sequence ID" value="CAK9236742.1"/>
    <property type="molecule type" value="Genomic_DNA"/>
</dbReference>
<evidence type="ECO:0000313" key="4">
    <source>
        <dbReference type="Proteomes" id="UP001497512"/>
    </source>
</evidence>
<reference evidence="3" key="1">
    <citation type="submission" date="2024-02" db="EMBL/GenBank/DDBJ databases">
        <authorList>
            <consortium name="ELIXIR-Norway"/>
            <consortium name="Elixir Norway"/>
        </authorList>
    </citation>
    <scope>NUCLEOTIDE SEQUENCE</scope>
</reference>
<dbReference type="PANTHER" id="PTHR16019:SF5">
    <property type="entry name" value="BSD DOMAIN-CONTAINING PROTEIN 1"/>
    <property type="match status" value="1"/>
</dbReference>
<protein>
    <recommendedName>
        <fullName evidence="2">BSD domain-containing protein</fullName>
    </recommendedName>
</protein>
<evidence type="ECO:0000256" key="1">
    <source>
        <dbReference type="SAM" id="MobiDB-lite"/>
    </source>
</evidence>
<organism evidence="3 4">
    <name type="scientific">Sphagnum troendelagicum</name>
    <dbReference type="NCBI Taxonomy" id="128251"/>
    <lineage>
        <taxon>Eukaryota</taxon>
        <taxon>Viridiplantae</taxon>
        <taxon>Streptophyta</taxon>
        <taxon>Embryophyta</taxon>
        <taxon>Bryophyta</taxon>
        <taxon>Sphagnophytina</taxon>
        <taxon>Sphagnopsida</taxon>
        <taxon>Sphagnales</taxon>
        <taxon>Sphagnaceae</taxon>
        <taxon>Sphagnum</taxon>
    </lineage>
</organism>
<feature type="region of interest" description="Disordered" evidence="1">
    <location>
        <begin position="250"/>
        <end position="429"/>
    </location>
</feature>
<feature type="compositionally biased region" description="Basic and acidic residues" evidence="1">
    <location>
        <begin position="269"/>
        <end position="284"/>
    </location>
</feature>
<proteinExistence type="predicted"/>
<feature type="region of interest" description="Disordered" evidence="1">
    <location>
        <begin position="15"/>
        <end position="40"/>
    </location>
</feature>
<accession>A0ABP0V5C6</accession>
<dbReference type="Gene3D" id="1.10.3970.10">
    <property type="entry name" value="BSD domain"/>
    <property type="match status" value="1"/>
</dbReference>
<gene>
    <name evidence="3" type="ORF">CSSPTR1EN2_LOCUS23142</name>
</gene>
<sequence>MMAGKGLGGLLSSGIFGSSSSSSSAQPEQEAVEAKEENESESIGWNFGGFIKTLAEKSGGVLQVYQHDLQEFGIGLKKETAAVARLPLSLESTASVAQESLESVGQVVEDFGSSVWRGTTEIFAQVKEAVLSIDEEAPTATPSDPLTAQLSGGKYSRYEAQVRAMQRDSSTYCDEPKDVDEYEAWIHSFRIDDRKDEIEELLSSNAFMQELQNRIVPLVVEYDVFWTRYFFHLHKLQQVENARANLVKRATAGEEEDLSWDVEEDKEEEEAKDKQEVTEPKEVLESETESTSETTTTTVEEPESKASLSTASIDLSAAPVAEDAHDEEEAKSEGSTGSEWLVVPEEKVLESTEPVNSSIPSSSMQFERNEGQVGDRVGGDEAELDNIPDLSIDDESQDPVLPESDKTSKPTGPTVSHGDETEEDWGEWE</sequence>
<keyword evidence="4" id="KW-1185">Reference proteome</keyword>
<dbReference type="PANTHER" id="PTHR16019">
    <property type="entry name" value="SYNAPSE-ASSOCIATED PROTEIN"/>
    <property type="match status" value="1"/>
</dbReference>
<name>A0ABP0V5C6_9BRYO</name>
<feature type="compositionally biased region" description="Acidic residues" evidence="1">
    <location>
        <begin position="420"/>
        <end position="429"/>
    </location>
</feature>
<dbReference type="SUPFAM" id="SSF140383">
    <property type="entry name" value="BSD domain-like"/>
    <property type="match status" value="1"/>
</dbReference>
<dbReference type="Proteomes" id="UP001497512">
    <property type="component" value="Chromosome 9"/>
</dbReference>
<feature type="compositionally biased region" description="Polar residues" evidence="1">
    <location>
        <begin position="353"/>
        <end position="366"/>
    </location>
</feature>
<dbReference type="PROSITE" id="PS50858">
    <property type="entry name" value="BSD"/>
    <property type="match status" value="1"/>
</dbReference>
<evidence type="ECO:0000259" key="2">
    <source>
        <dbReference type="PROSITE" id="PS50858"/>
    </source>
</evidence>
<dbReference type="InterPro" id="IPR005607">
    <property type="entry name" value="BSD_dom"/>
</dbReference>
<evidence type="ECO:0000313" key="3">
    <source>
        <dbReference type="EMBL" id="CAK9236742.1"/>
    </source>
</evidence>
<feature type="compositionally biased region" description="Low complexity" evidence="1">
    <location>
        <begin position="15"/>
        <end position="24"/>
    </location>
</feature>
<dbReference type="Pfam" id="PF03909">
    <property type="entry name" value="BSD"/>
    <property type="match status" value="1"/>
</dbReference>
<dbReference type="SMART" id="SM00751">
    <property type="entry name" value="BSD"/>
    <property type="match status" value="1"/>
</dbReference>
<dbReference type="InterPro" id="IPR051494">
    <property type="entry name" value="BSD_domain-containing"/>
</dbReference>
<dbReference type="InterPro" id="IPR035925">
    <property type="entry name" value="BSD_dom_sf"/>
</dbReference>